<feature type="transmembrane region" description="Helical" evidence="5">
    <location>
        <begin position="30"/>
        <end position="53"/>
    </location>
</feature>
<evidence type="ECO:0000259" key="6">
    <source>
        <dbReference type="Pfam" id="PF06271"/>
    </source>
</evidence>
<keyword evidence="2 5" id="KW-0812">Transmembrane</keyword>
<feature type="domain" description="RDD" evidence="6">
    <location>
        <begin position="24"/>
        <end position="145"/>
    </location>
</feature>
<evidence type="ECO:0000256" key="2">
    <source>
        <dbReference type="ARBA" id="ARBA00022692"/>
    </source>
</evidence>
<organism evidence="7 8">
    <name type="scientific">Formivibrio citricus</name>
    <dbReference type="NCBI Taxonomy" id="83765"/>
    <lineage>
        <taxon>Bacteria</taxon>
        <taxon>Pseudomonadati</taxon>
        <taxon>Pseudomonadota</taxon>
        <taxon>Betaproteobacteria</taxon>
        <taxon>Neisseriales</taxon>
        <taxon>Chitinibacteraceae</taxon>
        <taxon>Formivibrio</taxon>
    </lineage>
</organism>
<dbReference type="Proteomes" id="UP000242869">
    <property type="component" value="Unassembled WGS sequence"/>
</dbReference>
<reference evidence="8" key="1">
    <citation type="submission" date="2016-10" db="EMBL/GenBank/DDBJ databases">
        <authorList>
            <person name="Varghese N."/>
            <person name="Submissions S."/>
        </authorList>
    </citation>
    <scope>NUCLEOTIDE SEQUENCE [LARGE SCALE GENOMIC DNA]</scope>
    <source>
        <strain evidence="8">DSM 6150</strain>
    </source>
</reference>
<gene>
    <name evidence="7" type="ORF">SAMN05660284_01576</name>
</gene>
<proteinExistence type="predicted"/>
<dbReference type="PANTHER" id="PTHR38480">
    <property type="entry name" value="SLR0254 PROTEIN"/>
    <property type="match status" value="1"/>
</dbReference>
<evidence type="ECO:0000256" key="4">
    <source>
        <dbReference type="ARBA" id="ARBA00023136"/>
    </source>
</evidence>
<dbReference type="Pfam" id="PF06271">
    <property type="entry name" value="RDD"/>
    <property type="match status" value="1"/>
</dbReference>
<name>A0A1I4ZBZ9_9NEIS</name>
<sequence length="226" mass="24819">MTSILDGRLELLTPEGVSLALTPAGPARRAMAWAVDTFLWLISISMLMGILGGSQAGRGIMLLVLFVSYWGYPILFEVYGKGMTLGKRWMGLQVVRADGLPVGWRESVLRNLLLVADFLPFLYGVGLFCMLLDGRFRRLGDLVAGTMVIYRDPPAKPARIEDGQPQPLPFPLTPDEQRALLDFVGRAPRLSDERRLELADLAEPLTKGIGHASLAKLLNFAAGLTR</sequence>
<evidence type="ECO:0000313" key="8">
    <source>
        <dbReference type="Proteomes" id="UP000242869"/>
    </source>
</evidence>
<evidence type="ECO:0000313" key="7">
    <source>
        <dbReference type="EMBL" id="SFN47785.1"/>
    </source>
</evidence>
<dbReference type="InterPro" id="IPR010432">
    <property type="entry name" value="RDD"/>
</dbReference>
<dbReference type="EMBL" id="FOVE01000010">
    <property type="protein sequence ID" value="SFN47785.1"/>
    <property type="molecule type" value="Genomic_DNA"/>
</dbReference>
<evidence type="ECO:0000256" key="1">
    <source>
        <dbReference type="ARBA" id="ARBA00004141"/>
    </source>
</evidence>
<evidence type="ECO:0000256" key="3">
    <source>
        <dbReference type="ARBA" id="ARBA00022989"/>
    </source>
</evidence>
<evidence type="ECO:0000256" key="5">
    <source>
        <dbReference type="SAM" id="Phobius"/>
    </source>
</evidence>
<dbReference type="PANTHER" id="PTHR38480:SF1">
    <property type="entry name" value="SLR0254 PROTEIN"/>
    <property type="match status" value="1"/>
</dbReference>
<dbReference type="STRING" id="83765.SAMN05660284_01576"/>
<dbReference type="AlphaFoldDB" id="A0A1I4ZBZ9"/>
<protein>
    <submittedName>
        <fullName evidence="7">Uncharacterized membrane protein YckC, RDD family</fullName>
    </submittedName>
</protein>
<dbReference type="GO" id="GO:0016020">
    <property type="term" value="C:membrane"/>
    <property type="evidence" value="ECO:0007669"/>
    <property type="project" value="UniProtKB-SubCell"/>
</dbReference>
<accession>A0A1I4ZBZ9</accession>
<comment type="subcellular location">
    <subcellularLocation>
        <location evidence="1">Membrane</location>
        <topology evidence="1">Multi-pass membrane protein</topology>
    </subcellularLocation>
</comment>
<keyword evidence="8" id="KW-1185">Reference proteome</keyword>
<keyword evidence="4 5" id="KW-0472">Membrane</keyword>
<keyword evidence="3 5" id="KW-1133">Transmembrane helix</keyword>
<dbReference type="RefSeq" id="WP_218142666.1">
    <property type="nucleotide sequence ID" value="NZ_FOVE01000010.1"/>
</dbReference>
<feature type="transmembrane region" description="Helical" evidence="5">
    <location>
        <begin position="112"/>
        <end position="132"/>
    </location>
</feature>
<feature type="transmembrane region" description="Helical" evidence="5">
    <location>
        <begin position="60"/>
        <end position="80"/>
    </location>
</feature>